<feature type="compositionally biased region" description="Basic residues" evidence="4">
    <location>
        <begin position="20"/>
        <end position="34"/>
    </location>
</feature>
<evidence type="ECO:0000256" key="3">
    <source>
        <dbReference type="SAM" id="Coils"/>
    </source>
</evidence>
<feature type="region of interest" description="Disordered" evidence="4">
    <location>
        <begin position="443"/>
        <end position="467"/>
    </location>
</feature>
<keyword evidence="2" id="KW-0934">Plastid</keyword>
<evidence type="ECO:0000256" key="4">
    <source>
        <dbReference type="SAM" id="MobiDB-lite"/>
    </source>
</evidence>
<evidence type="ECO:0000313" key="6">
    <source>
        <dbReference type="EMBL" id="CAK9028230.1"/>
    </source>
</evidence>
<keyword evidence="7" id="KW-1185">Reference proteome</keyword>
<evidence type="ECO:0000256" key="1">
    <source>
        <dbReference type="ARBA" id="ARBA00004474"/>
    </source>
</evidence>
<dbReference type="Proteomes" id="UP001642484">
    <property type="component" value="Unassembled WGS sequence"/>
</dbReference>
<dbReference type="InterPro" id="IPR039633">
    <property type="entry name" value="PAP"/>
</dbReference>
<feature type="region of interest" description="Disordered" evidence="4">
    <location>
        <begin position="369"/>
        <end position="411"/>
    </location>
</feature>
<feature type="compositionally biased region" description="Basic and acidic residues" evidence="4">
    <location>
        <begin position="449"/>
        <end position="467"/>
    </location>
</feature>
<evidence type="ECO:0000259" key="5">
    <source>
        <dbReference type="Pfam" id="PF04755"/>
    </source>
</evidence>
<comment type="caution">
    <text evidence="6">The sequence shown here is derived from an EMBL/GenBank/DDBJ whole genome shotgun (WGS) entry which is preliminary data.</text>
</comment>
<comment type="subcellular location">
    <subcellularLocation>
        <location evidence="1">Plastid</location>
    </subcellularLocation>
</comment>
<name>A0ABP0KN10_9DINO</name>
<dbReference type="EMBL" id="CAXAMN010009302">
    <property type="protein sequence ID" value="CAK9028230.1"/>
    <property type="molecule type" value="Genomic_DNA"/>
</dbReference>
<dbReference type="InterPro" id="IPR006843">
    <property type="entry name" value="PAP/fibrillin_dom"/>
</dbReference>
<protein>
    <recommendedName>
        <fullName evidence="5">Plastid lipid-associated protein/fibrillin conserved domain-containing protein</fullName>
    </recommendedName>
</protein>
<reference evidence="6 7" key="1">
    <citation type="submission" date="2024-02" db="EMBL/GenBank/DDBJ databases">
        <authorList>
            <person name="Chen Y."/>
            <person name="Shah S."/>
            <person name="Dougan E. K."/>
            <person name="Thang M."/>
            <person name="Chan C."/>
        </authorList>
    </citation>
    <scope>NUCLEOTIDE SEQUENCE [LARGE SCALE GENOMIC DNA]</scope>
</reference>
<feature type="compositionally biased region" description="Low complexity" evidence="4">
    <location>
        <begin position="381"/>
        <end position="402"/>
    </location>
</feature>
<feature type="region of interest" description="Disordered" evidence="4">
    <location>
        <begin position="1"/>
        <end position="54"/>
    </location>
</feature>
<sequence length="832" mass="90626">MALSSPARRTAQSAPVRGAPKAKPKAKGLVRPKARASSSLSGSRRVSVATQTELRLPSTSLRSVMRSGKSVCSELEDGSPMPLNLVAVNKTESGGSGMSGEASDDPHTPVRRHSWELSSLDPSTWPVFGITNDGFGITTKEGQLDVEKSASFGFDRPFDPAKLESILEGSMPADASFGMGEIRLMRSELEETLARAQEENESFRHLCWDLISLGRNLEEGVGFQEPPSHEELLEEARRCLELARERLELRERLQEAVPEMEVPTPEGANLSRSGSLKLARAPALDVAPGSCTLPSRNWSPPPERRLTASCSVPALPWSACCPVARAPAPSVPVQTWPCQWTPQMMSRPQSCAAQVSRFSSEPPYPCEPVTRSVSPLREPDALGPAPLALGPSPSPLVLSAPPSSMPPRPVATPLAVPPAAAVAQRHYRQTWIGSWIKRSTSYEAPPQRFTKEGSHGQRPEQLKDPVKRFCEPEVERWRSRVESAESRDPRRKDGDGRSTRDERGARPVLELWCTAVVNSGNQPSPFRAAERRYSLSFDLRLLAFAELSKVAAIEAFSSRISTRESDTWCGWVYQSAFTGAPSGVTSARTATPLRATPVQDVQAAAAAAGTAAARKEVRLRLLSAAAATCRGQCGSDVAKEGALQLVKAMEALNPTLEPAKQQGFLEGTWRLIYASEDVTRSSPFFWGWRQMLQGVPDPSPVTRSLLGTQELSESIFAITDGIPLKTVGEATQTMVNGKMVNRVAIEVFGAGRTIMTTTSRYEASPDGSELLLTVETTQAVDNTLPFADQVVFPSESFLGENARVRVRVTYLDDDLRVFRNEKDDQVFVYIKA</sequence>
<evidence type="ECO:0000313" key="7">
    <source>
        <dbReference type="Proteomes" id="UP001642484"/>
    </source>
</evidence>
<accession>A0ABP0KN10</accession>
<dbReference type="PANTHER" id="PTHR31906">
    <property type="entry name" value="PLASTID-LIPID-ASSOCIATED PROTEIN 4, CHLOROPLASTIC-RELATED"/>
    <property type="match status" value="1"/>
</dbReference>
<keyword evidence="3" id="KW-0175">Coiled coil</keyword>
<feature type="region of interest" description="Disordered" evidence="4">
    <location>
        <begin position="480"/>
        <end position="503"/>
    </location>
</feature>
<evidence type="ECO:0000256" key="2">
    <source>
        <dbReference type="ARBA" id="ARBA00022640"/>
    </source>
</evidence>
<feature type="coiled-coil region" evidence="3">
    <location>
        <begin position="179"/>
        <end position="206"/>
    </location>
</feature>
<proteinExistence type="predicted"/>
<gene>
    <name evidence="6" type="ORF">CCMP2556_LOCUS17028</name>
</gene>
<feature type="compositionally biased region" description="Low complexity" evidence="4">
    <location>
        <begin position="35"/>
        <end position="49"/>
    </location>
</feature>
<dbReference type="Pfam" id="PF04755">
    <property type="entry name" value="PAP_fibrillin"/>
    <property type="match status" value="1"/>
</dbReference>
<organism evidence="6 7">
    <name type="scientific">Durusdinium trenchii</name>
    <dbReference type="NCBI Taxonomy" id="1381693"/>
    <lineage>
        <taxon>Eukaryota</taxon>
        <taxon>Sar</taxon>
        <taxon>Alveolata</taxon>
        <taxon>Dinophyceae</taxon>
        <taxon>Suessiales</taxon>
        <taxon>Symbiodiniaceae</taxon>
        <taxon>Durusdinium</taxon>
    </lineage>
</organism>
<feature type="domain" description="Plastid lipid-associated protein/fibrillin conserved" evidence="5">
    <location>
        <begin position="617"/>
        <end position="828"/>
    </location>
</feature>
<feature type="region of interest" description="Disordered" evidence="4">
    <location>
        <begin position="90"/>
        <end position="111"/>
    </location>
</feature>